<accession>A0A940PSG2</accession>
<protein>
    <submittedName>
        <fullName evidence="1">Uncharacterized protein</fullName>
    </submittedName>
</protein>
<keyword evidence="2" id="KW-1185">Reference proteome</keyword>
<name>A0A940PSG2_9MICO</name>
<dbReference type="Proteomes" id="UP000675163">
    <property type="component" value="Unassembled WGS sequence"/>
</dbReference>
<evidence type="ECO:0000313" key="2">
    <source>
        <dbReference type="Proteomes" id="UP000675163"/>
    </source>
</evidence>
<proteinExistence type="predicted"/>
<gene>
    <name evidence="1" type="ORF">JOF28_001906</name>
</gene>
<sequence length="37" mass="3857">METIVDNFGDRSVDSSPNLCTAVAAVAYGGVRTRAVN</sequence>
<dbReference type="AlphaFoldDB" id="A0A940PSG2"/>
<dbReference type="EMBL" id="JAFIDA010000001">
    <property type="protein sequence ID" value="MBP1326674.1"/>
    <property type="molecule type" value="Genomic_DNA"/>
</dbReference>
<comment type="caution">
    <text evidence="1">The sequence shown here is derived from an EMBL/GenBank/DDBJ whole genome shotgun (WGS) entry which is preliminary data.</text>
</comment>
<reference evidence="1" key="1">
    <citation type="submission" date="2021-02" db="EMBL/GenBank/DDBJ databases">
        <title>Sequencing the genomes of 1000 actinobacteria strains.</title>
        <authorList>
            <person name="Klenk H.-P."/>
        </authorList>
    </citation>
    <scope>NUCLEOTIDE SEQUENCE</scope>
    <source>
        <strain evidence="1">DSM 22850</strain>
    </source>
</reference>
<organism evidence="1 2">
    <name type="scientific">Leucobacter exalbidus</name>
    <dbReference type="NCBI Taxonomy" id="662960"/>
    <lineage>
        <taxon>Bacteria</taxon>
        <taxon>Bacillati</taxon>
        <taxon>Actinomycetota</taxon>
        <taxon>Actinomycetes</taxon>
        <taxon>Micrococcales</taxon>
        <taxon>Microbacteriaceae</taxon>
        <taxon>Leucobacter</taxon>
    </lineage>
</organism>
<evidence type="ECO:0000313" key="1">
    <source>
        <dbReference type="EMBL" id="MBP1326674.1"/>
    </source>
</evidence>